<reference evidence="1 2" key="1">
    <citation type="submission" date="2016-08" db="EMBL/GenBank/DDBJ databases">
        <title>Draft genome sequence of Candidatus Piscirickettsia litoralis, from seawater.</title>
        <authorList>
            <person name="Wan X."/>
            <person name="Lee A.J."/>
            <person name="Hou S."/>
            <person name="Donachie S.P."/>
        </authorList>
    </citation>
    <scope>NUCLEOTIDE SEQUENCE [LARGE SCALE GENOMIC DNA]</scope>
    <source>
        <strain evidence="1 2">Y2</strain>
    </source>
</reference>
<organism evidence="1 2">
    <name type="scientific">Piscirickettsia litoralis</name>
    <dbReference type="NCBI Taxonomy" id="1891921"/>
    <lineage>
        <taxon>Bacteria</taxon>
        <taxon>Pseudomonadati</taxon>
        <taxon>Pseudomonadota</taxon>
        <taxon>Gammaproteobacteria</taxon>
        <taxon>Thiotrichales</taxon>
        <taxon>Piscirickettsiaceae</taxon>
        <taxon>Piscirickettsia</taxon>
    </lineage>
</organism>
<evidence type="ECO:0000313" key="2">
    <source>
        <dbReference type="Proteomes" id="UP000094329"/>
    </source>
</evidence>
<proteinExistence type="predicted"/>
<gene>
    <name evidence="1" type="ORF">BGC07_06085</name>
</gene>
<dbReference type="RefSeq" id="WP_069312377.1">
    <property type="nucleotide sequence ID" value="NZ_MDTU01000001.1"/>
</dbReference>
<comment type="caution">
    <text evidence="1">The sequence shown here is derived from an EMBL/GenBank/DDBJ whole genome shotgun (WGS) entry which is preliminary data.</text>
</comment>
<dbReference type="EMBL" id="MDTU01000001">
    <property type="protein sequence ID" value="ODN42580.1"/>
    <property type="molecule type" value="Genomic_DNA"/>
</dbReference>
<name>A0ABX3A572_9GAMM</name>
<accession>A0ABX3A572</accession>
<keyword evidence="2" id="KW-1185">Reference proteome</keyword>
<sequence>MSIDFEEFILNSECILKENKINIPMDISTGYKTIVIPRLNFYKGIDSYYHDFRLQAETKNKSGAFISFDNITYTPMREKDNRYTQLERINFKNDSIWCTPTLSGCTVLFVEWFDRTCSMVHLRPQRGKIPSEFTQSAIRKISNG</sequence>
<protein>
    <submittedName>
        <fullName evidence="1">Uncharacterized protein</fullName>
    </submittedName>
</protein>
<dbReference type="Proteomes" id="UP000094329">
    <property type="component" value="Unassembled WGS sequence"/>
</dbReference>
<evidence type="ECO:0000313" key="1">
    <source>
        <dbReference type="EMBL" id="ODN42580.1"/>
    </source>
</evidence>